<evidence type="ECO:0000256" key="8">
    <source>
        <dbReference type="ARBA" id="ARBA00023136"/>
    </source>
</evidence>
<evidence type="ECO:0000256" key="9">
    <source>
        <dbReference type="SAM" id="Phobius"/>
    </source>
</evidence>
<dbReference type="InterPro" id="IPR050366">
    <property type="entry name" value="BP-dependent_transpt_permease"/>
</dbReference>
<dbReference type="InterPro" id="IPR035906">
    <property type="entry name" value="MetI-like_sf"/>
</dbReference>
<dbReference type="Gene3D" id="1.10.3720.10">
    <property type="entry name" value="MetI-like"/>
    <property type="match status" value="1"/>
</dbReference>
<dbReference type="Pfam" id="PF00528">
    <property type="entry name" value="BPD_transp_1"/>
    <property type="match status" value="1"/>
</dbReference>
<dbReference type="EMBL" id="UOFZ01000084">
    <property type="protein sequence ID" value="VAX13009.1"/>
    <property type="molecule type" value="Genomic_DNA"/>
</dbReference>
<feature type="transmembrane region" description="Helical" evidence="9">
    <location>
        <begin position="179"/>
        <end position="205"/>
    </location>
</feature>
<gene>
    <name evidence="11" type="ORF">MNBD_GAMMA24-2810</name>
</gene>
<feature type="transmembrane region" description="Helical" evidence="9">
    <location>
        <begin position="411"/>
        <end position="439"/>
    </location>
</feature>
<dbReference type="PANTHER" id="PTHR43386">
    <property type="entry name" value="OLIGOPEPTIDE TRANSPORT SYSTEM PERMEASE PROTEIN APPC"/>
    <property type="match status" value="1"/>
</dbReference>
<dbReference type="GO" id="GO:0015031">
    <property type="term" value="P:protein transport"/>
    <property type="evidence" value="ECO:0007669"/>
    <property type="project" value="UniProtKB-KW"/>
</dbReference>
<dbReference type="CDD" id="cd06261">
    <property type="entry name" value="TM_PBP2"/>
    <property type="match status" value="1"/>
</dbReference>
<organism evidence="11">
    <name type="scientific">hydrothermal vent metagenome</name>
    <dbReference type="NCBI Taxonomy" id="652676"/>
    <lineage>
        <taxon>unclassified sequences</taxon>
        <taxon>metagenomes</taxon>
        <taxon>ecological metagenomes</taxon>
    </lineage>
</organism>
<dbReference type="SUPFAM" id="SSF161098">
    <property type="entry name" value="MetI-like"/>
    <property type="match status" value="1"/>
</dbReference>
<keyword evidence="7 9" id="KW-1133">Transmembrane helix</keyword>
<evidence type="ECO:0000256" key="1">
    <source>
        <dbReference type="ARBA" id="ARBA00004651"/>
    </source>
</evidence>
<feature type="transmembrane region" description="Helical" evidence="9">
    <location>
        <begin position="74"/>
        <end position="94"/>
    </location>
</feature>
<dbReference type="GO" id="GO:0015833">
    <property type="term" value="P:peptide transport"/>
    <property type="evidence" value="ECO:0007669"/>
    <property type="project" value="UniProtKB-KW"/>
</dbReference>
<feature type="transmembrane region" description="Helical" evidence="9">
    <location>
        <begin position="354"/>
        <end position="373"/>
    </location>
</feature>
<feature type="transmembrane region" description="Helical" evidence="9">
    <location>
        <begin position="231"/>
        <end position="256"/>
    </location>
</feature>
<dbReference type="PANTHER" id="PTHR43386:SF24">
    <property type="entry name" value="OLIGOPEPTIDE TRANSPORT SYSTEM PERMEASE PROTEIN AMID"/>
    <property type="match status" value="1"/>
</dbReference>
<evidence type="ECO:0000256" key="3">
    <source>
        <dbReference type="ARBA" id="ARBA00022475"/>
    </source>
</evidence>
<sequence>MRQKFWFAPLLILSLMTALLVLLPGLLGVKPVLLWTDRFIYLLVAAGIFMAAYIRHKPHLRLPWRHVLNNRRALIAMVILCAYVAVGLLDSIHYRQPLPGANAHNGDKLYSVEVFSTLDALLSHLRERVEKTYSSPFAYQLYAMETMTARDGSQYRAYPRLKYGAAYLRAPADQRGRDILFKALLGVVQGLIILAVWLFLLLAYLARRQSLSFKQAWQQCRRAQSASALRTVLYTVVLLVLLSSVIWKLSFFYHVFGTDKVGQDVLYLALKSIRTGLVIGTLTTLIMLPFAVLLGIMAGYFRGWVDDLIQYIYTTLSSVPGILLIAAAVLSIQVYMANHPGLFESVRDQADLKLLALCVVLGITSWTGLCRLLRGETLKLREMDYIQAATAFGVGHFTIIIRHLLPNVLHIVLIMVVLDFSGLVLAEAVLSYVGVGVDPSTISWGNMINGARLELAREPVVWWSLVAAFVFMFTLVLAANLFSDAVRDAFDPRLTMRGKS</sequence>
<dbReference type="PROSITE" id="PS50928">
    <property type="entry name" value="ABC_TM1"/>
    <property type="match status" value="1"/>
</dbReference>
<evidence type="ECO:0000256" key="7">
    <source>
        <dbReference type="ARBA" id="ARBA00022989"/>
    </source>
</evidence>
<feature type="domain" description="ABC transmembrane type-1" evidence="10">
    <location>
        <begin position="273"/>
        <end position="483"/>
    </location>
</feature>
<evidence type="ECO:0000259" key="10">
    <source>
        <dbReference type="PROSITE" id="PS50928"/>
    </source>
</evidence>
<protein>
    <submittedName>
        <fullName evidence="11">ABC transporter, permease protein 2 (Cluster 5, nickel/peptides/opines)</fullName>
    </submittedName>
</protein>
<reference evidence="11" key="1">
    <citation type="submission" date="2018-06" db="EMBL/GenBank/DDBJ databases">
        <authorList>
            <person name="Zhirakovskaya E."/>
        </authorList>
    </citation>
    <scope>NUCLEOTIDE SEQUENCE</scope>
</reference>
<accession>A0A3B1B3U0</accession>
<feature type="transmembrane region" description="Helical" evidence="9">
    <location>
        <begin position="460"/>
        <end position="482"/>
    </location>
</feature>
<evidence type="ECO:0000256" key="2">
    <source>
        <dbReference type="ARBA" id="ARBA00022448"/>
    </source>
</evidence>
<proteinExistence type="predicted"/>
<evidence type="ECO:0000256" key="5">
    <source>
        <dbReference type="ARBA" id="ARBA00022856"/>
    </source>
</evidence>
<feature type="transmembrane region" description="Helical" evidence="9">
    <location>
        <begin position="38"/>
        <end position="54"/>
    </location>
</feature>
<evidence type="ECO:0000256" key="4">
    <source>
        <dbReference type="ARBA" id="ARBA00022692"/>
    </source>
</evidence>
<keyword evidence="3" id="KW-1003">Cell membrane</keyword>
<evidence type="ECO:0000313" key="11">
    <source>
        <dbReference type="EMBL" id="VAX13009.1"/>
    </source>
</evidence>
<evidence type="ECO:0000256" key="6">
    <source>
        <dbReference type="ARBA" id="ARBA00022927"/>
    </source>
</evidence>
<dbReference type="GO" id="GO:0005886">
    <property type="term" value="C:plasma membrane"/>
    <property type="evidence" value="ECO:0007669"/>
    <property type="project" value="UniProtKB-SubCell"/>
</dbReference>
<dbReference type="InterPro" id="IPR000515">
    <property type="entry name" value="MetI-like"/>
</dbReference>
<keyword evidence="5" id="KW-0571">Peptide transport</keyword>
<keyword evidence="4 9" id="KW-0812">Transmembrane</keyword>
<feature type="transmembrane region" description="Helical" evidence="9">
    <location>
        <begin position="276"/>
        <end position="299"/>
    </location>
</feature>
<keyword evidence="6" id="KW-0653">Protein transport</keyword>
<dbReference type="GO" id="GO:0055085">
    <property type="term" value="P:transmembrane transport"/>
    <property type="evidence" value="ECO:0007669"/>
    <property type="project" value="InterPro"/>
</dbReference>
<keyword evidence="2" id="KW-0813">Transport</keyword>
<name>A0A3B1B3U0_9ZZZZ</name>
<keyword evidence="8 9" id="KW-0472">Membrane</keyword>
<feature type="transmembrane region" description="Helical" evidence="9">
    <location>
        <begin position="311"/>
        <end position="334"/>
    </location>
</feature>
<dbReference type="AlphaFoldDB" id="A0A3B1B3U0"/>
<comment type="subcellular location">
    <subcellularLocation>
        <location evidence="1">Cell membrane</location>
        <topology evidence="1">Multi-pass membrane protein</topology>
    </subcellularLocation>
</comment>